<dbReference type="GO" id="GO:0005829">
    <property type="term" value="C:cytosol"/>
    <property type="evidence" value="ECO:0007669"/>
    <property type="project" value="TreeGrafter"/>
</dbReference>
<dbReference type="InterPro" id="IPR050967">
    <property type="entry name" value="Thiamine_Salvage_TenA"/>
</dbReference>
<dbReference type="UniPathway" id="UPA00060"/>
<organism evidence="11 12">
    <name type="scientific">Dolosigranulum pigrum</name>
    <dbReference type="NCBI Taxonomy" id="29394"/>
    <lineage>
        <taxon>Bacteria</taxon>
        <taxon>Bacillati</taxon>
        <taxon>Bacillota</taxon>
        <taxon>Bacilli</taxon>
        <taxon>Lactobacillales</taxon>
        <taxon>Carnobacteriaceae</taxon>
        <taxon>Dolosigranulum</taxon>
    </lineage>
</organism>
<accession>A0A1S8KQ42</accession>
<evidence type="ECO:0000256" key="1">
    <source>
        <dbReference type="ARBA" id="ARBA00001881"/>
    </source>
</evidence>
<gene>
    <name evidence="11" type="ORF">BWX42_09100</name>
</gene>
<evidence type="ECO:0000256" key="9">
    <source>
        <dbReference type="RuleBase" id="RU363093"/>
    </source>
</evidence>
<evidence type="ECO:0000256" key="8">
    <source>
        <dbReference type="ARBA" id="ARBA00048337"/>
    </source>
</evidence>
<comment type="caution">
    <text evidence="11">The sequence shown here is derived from an EMBL/GenBank/DDBJ whole genome shotgun (WGS) entry which is preliminary data.</text>
</comment>
<dbReference type="SUPFAM" id="SSF48613">
    <property type="entry name" value="Heme oxygenase-like"/>
    <property type="match status" value="1"/>
</dbReference>
<comment type="subunit">
    <text evidence="4">Homotetramer.</text>
</comment>
<evidence type="ECO:0000256" key="2">
    <source>
        <dbReference type="ARBA" id="ARBA00004948"/>
    </source>
</evidence>
<comment type="similarity">
    <text evidence="3 9">Belongs to the TenA family.</text>
</comment>
<dbReference type="RefSeq" id="WP_077863210.1">
    <property type="nucleotide sequence ID" value="NZ_CP040411.1"/>
</dbReference>
<reference evidence="11 12" key="1">
    <citation type="submission" date="2017-01" db="EMBL/GenBank/DDBJ databases">
        <title>Complete Genome Sequence of Dolosigranulum pigrum isolated from a Patient with interstitial lung disease.</title>
        <authorList>
            <person name="Mukhopadhyay R."/>
            <person name="Joaquin J."/>
            <person name="Hogue R."/>
            <person name="Fitzgerald S."/>
            <person name="Jospin G."/>
            <person name="Eisen J.A."/>
            <person name="Chaturvedi V."/>
        </authorList>
    </citation>
    <scope>NUCLEOTIDE SEQUENCE [LARGE SCALE GENOMIC DNA]</scope>
    <source>
        <strain evidence="11 12">15S00348</strain>
    </source>
</reference>
<dbReference type="Pfam" id="PF03070">
    <property type="entry name" value="TENA_THI-4"/>
    <property type="match status" value="1"/>
</dbReference>
<comment type="catalytic activity">
    <reaction evidence="1 9">
        <text>4-amino-5-aminomethyl-2-methylpyrimidine + H2O = 4-amino-5-hydroxymethyl-2-methylpyrimidine + NH4(+)</text>
        <dbReference type="Rhea" id="RHEA:31799"/>
        <dbReference type="ChEBI" id="CHEBI:15377"/>
        <dbReference type="ChEBI" id="CHEBI:16892"/>
        <dbReference type="ChEBI" id="CHEBI:28938"/>
        <dbReference type="ChEBI" id="CHEBI:63416"/>
        <dbReference type="EC" id="3.5.99.2"/>
    </reaction>
</comment>
<comment type="pathway">
    <text evidence="2 9">Cofactor biosynthesis; thiamine diphosphate biosynthesis.</text>
</comment>
<dbReference type="InterPro" id="IPR004305">
    <property type="entry name" value="Thiaminase-2/PQQC"/>
</dbReference>
<evidence type="ECO:0000256" key="5">
    <source>
        <dbReference type="ARBA" id="ARBA00012684"/>
    </source>
</evidence>
<dbReference type="EMBL" id="MUYF01000003">
    <property type="protein sequence ID" value="OOL81836.1"/>
    <property type="molecule type" value="Genomic_DNA"/>
</dbReference>
<protein>
    <recommendedName>
        <fullName evidence="6 9">Aminopyrimidine aminohydrolase</fullName>
        <ecNumber evidence="5 9">3.5.99.2</ecNumber>
    </recommendedName>
</protein>
<dbReference type="InterPro" id="IPR027574">
    <property type="entry name" value="Thiaminase_II"/>
</dbReference>
<keyword evidence="9" id="KW-0378">Hydrolase</keyword>
<evidence type="ECO:0000256" key="4">
    <source>
        <dbReference type="ARBA" id="ARBA00011881"/>
    </source>
</evidence>
<evidence type="ECO:0000313" key="12">
    <source>
        <dbReference type="Proteomes" id="UP000190409"/>
    </source>
</evidence>
<evidence type="ECO:0000313" key="11">
    <source>
        <dbReference type="EMBL" id="OOL81836.1"/>
    </source>
</evidence>
<dbReference type="CDD" id="cd19364">
    <property type="entry name" value="TenA_C_BsTenA-like"/>
    <property type="match status" value="1"/>
</dbReference>
<dbReference type="InterPro" id="IPR016084">
    <property type="entry name" value="Haem_Oase-like_multi-hlx"/>
</dbReference>
<dbReference type="PANTHER" id="PTHR43198">
    <property type="entry name" value="BIFUNCTIONAL TH2 PROTEIN"/>
    <property type="match status" value="1"/>
</dbReference>
<evidence type="ECO:0000256" key="6">
    <source>
        <dbReference type="ARBA" id="ARBA00013647"/>
    </source>
</evidence>
<evidence type="ECO:0000256" key="7">
    <source>
        <dbReference type="ARBA" id="ARBA00022977"/>
    </source>
</evidence>
<dbReference type="Gene3D" id="1.20.910.10">
    <property type="entry name" value="Heme oxygenase-like"/>
    <property type="match status" value="1"/>
</dbReference>
<evidence type="ECO:0000259" key="10">
    <source>
        <dbReference type="Pfam" id="PF03070"/>
    </source>
</evidence>
<dbReference type="PANTHER" id="PTHR43198:SF2">
    <property type="entry name" value="SI:CH1073-67J19.1-RELATED"/>
    <property type="match status" value="1"/>
</dbReference>
<dbReference type="Proteomes" id="UP000190409">
    <property type="component" value="Unassembled WGS sequence"/>
</dbReference>
<evidence type="ECO:0000256" key="3">
    <source>
        <dbReference type="ARBA" id="ARBA00010264"/>
    </source>
</evidence>
<comment type="catalytic activity">
    <reaction evidence="8 9">
        <text>thiamine + H2O = 5-(2-hydroxyethyl)-4-methylthiazole + 4-amino-5-hydroxymethyl-2-methylpyrimidine + H(+)</text>
        <dbReference type="Rhea" id="RHEA:17509"/>
        <dbReference type="ChEBI" id="CHEBI:15377"/>
        <dbReference type="ChEBI" id="CHEBI:15378"/>
        <dbReference type="ChEBI" id="CHEBI:16892"/>
        <dbReference type="ChEBI" id="CHEBI:17957"/>
        <dbReference type="ChEBI" id="CHEBI:18385"/>
        <dbReference type="EC" id="3.5.99.2"/>
    </reaction>
</comment>
<keyword evidence="7 9" id="KW-0784">Thiamine biosynthesis</keyword>
<dbReference type="NCBIfam" id="TIGR04306">
    <property type="entry name" value="salvage_TenA"/>
    <property type="match status" value="1"/>
</dbReference>
<sequence length="222" mass="25873">MSFSEEMKARSQEAWEKNIHHPYIEEMVAGTLDKEAFKFYIKQDIYYLKHFGKAHALASAHSDDFKLTVRLAEKAQKTAQAELTVHEQHAKALDLADFKAEDFSPAPAAYNYTSHMYRCCLFGDVGEMIAAILPCYWVYADIGAYYADQHPAEELYDNWIQTYASDWFQSSKNEMIQIMDNLAAEASDAQKEKYFDAFHKAVEFEIAFWSMAYEHEKWYSER</sequence>
<name>A0A1S8KQ42_9LACT</name>
<dbReference type="GO" id="GO:0050334">
    <property type="term" value="F:thiaminase activity"/>
    <property type="evidence" value="ECO:0007669"/>
    <property type="project" value="UniProtKB-EC"/>
</dbReference>
<comment type="function">
    <text evidence="9">Catalyzes an amino-pyrimidine hydrolysis reaction at the C5' of the pyrimidine moiety of thiamine compounds, a reaction that is part of a thiamine salvage pathway.</text>
</comment>
<feature type="domain" description="Thiaminase-2/PQQC" evidence="10">
    <location>
        <begin position="10"/>
        <end position="214"/>
    </location>
</feature>
<dbReference type="GO" id="GO:0009229">
    <property type="term" value="P:thiamine diphosphate biosynthetic process"/>
    <property type="evidence" value="ECO:0007669"/>
    <property type="project" value="UniProtKB-UniPathway"/>
</dbReference>
<dbReference type="EC" id="3.5.99.2" evidence="5 9"/>
<dbReference type="GO" id="GO:0009228">
    <property type="term" value="P:thiamine biosynthetic process"/>
    <property type="evidence" value="ECO:0007669"/>
    <property type="project" value="UniProtKB-KW"/>
</dbReference>
<proteinExistence type="inferred from homology"/>
<dbReference type="AlphaFoldDB" id="A0A1S8KQ42"/>